<dbReference type="GO" id="GO:0006629">
    <property type="term" value="P:lipid metabolic process"/>
    <property type="evidence" value="ECO:0007669"/>
    <property type="project" value="InterPro"/>
</dbReference>
<name>A0A1N6MQ57_9GAMM</name>
<dbReference type="SUPFAM" id="SSF53474">
    <property type="entry name" value="alpha/beta-Hydrolases"/>
    <property type="match status" value="1"/>
</dbReference>
<dbReference type="InterPro" id="IPR002921">
    <property type="entry name" value="Fungal_lipase-type"/>
</dbReference>
<evidence type="ECO:0000313" key="4">
    <source>
        <dbReference type="Proteomes" id="UP000196435"/>
    </source>
</evidence>
<evidence type="ECO:0000259" key="1">
    <source>
        <dbReference type="Pfam" id="PF01764"/>
    </source>
</evidence>
<keyword evidence="5" id="KW-1185">Reference proteome</keyword>
<sequence length="172" mass="19446">MSQYKGFWSGFDLINQSKVPRFENTIGVFEHIIKLVKGRKLFVCGYSLGGALALIHSAQLKEHKPCLYTYGIPRTLTKSAVQEISEIAHYRHVNEDDSVPFNKDMDNIAFQVGDTYSGIAIELFDSPIAEEASKWYPNSALFAGRIVAKVFKSFSSNDEPFLHHGNLVYFYV</sequence>
<accession>A0A1N6MQ57</accession>
<reference evidence="2 5" key="3">
    <citation type="journal article" date="2017" name="Nat. Microbiol.">
        <title>Natural product diversity associated with the nematode symbionts Photorhabdus and Xenorhabdus.</title>
        <authorList>
            <person name="Tobias N.J."/>
            <person name="Wolff H."/>
            <person name="Djahanschiri B."/>
            <person name="Grundmann F."/>
            <person name="Kronenwerth M."/>
            <person name="Shi Y.M."/>
            <person name="Simonyi S."/>
            <person name="Grun P."/>
            <person name="Shapiro-Ilan D."/>
            <person name="Pidot S.J."/>
            <person name="Stinear T.P."/>
            <person name="Ebersberger I."/>
            <person name="Bode H.B."/>
        </authorList>
    </citation>
    <scope>NUCLEOTIDE SEQUENCE [LARGE SCALE GENOMIC DNA]</scope>
    <source>
        <strain evidence="2 5">DSM 16336</strain>
    </source>
</reference>
<dbReference type="Pfam" id="PF01764">
    <property type="entry name" value="Lipase_3"/>
    <property type="match status" value="1"/>
</dbReference>
<dbReference type="InterPro" id="IPR029058">
    <property type="entry name" value="AB_hydrolase_fold"/>
</dbReference>
<evidence type="ECO:0000313" key="5">
    <source>
        <dbReference type="Proteomes" id="UP000224871"/>
    </source>
</evidence>
<reference evidence="3" key="1">
    <citation type="submission" date="2016-12" db="EMBL/GenBank/DDBJ databases">
        <authorList>
            <person name="Song W.-J."/>
            <person name="Kurnit D.M."/>
        </authorList>
    </citation>
    <scope>NUCLEOTIDE SEQUENCE [LARGE SCALE GENOMIC DNA]</scope>
    <source>
        <strain evidence="3">HGB1681</strain>
    </source>
</reference>
<dbReference type="EMBL" id="FTLG01000003">
    <property type="protein sequence ID" value="SIP70956.1"/>
    <property type="molecule type" value="Genomic_DNA"/>
</dbReference>
<reference evidence="4" key="2">
    <citation type="submission" date="2016-12" db="EMBL/GenBank/DDBJ databases">
        <authorList>
            <person name="Gaudriault S."/>
        </authorList>
    </citation>
    <scope>NUCLEOTIDE SEQUENCE [LARGE SCALE GENOMIC DNA]</scope>
    <source>
        <strain evidence="4">HGB1681 (deposited as PTA-6826 in the American Type Culture Collection)</strain>
    </source>
</reference>
<dbReference type="Gene3D" id="3.40.50.1820">
    <property type="entry name" value="alpha/beta hydrolase"/>
    <property type="match status" value="1"/>
</dbReference>
<evidence type="ECO:0000313" key="2">
    <source>
        <dbReference type="EMBL" id="PHM25464.1"/>
    </source>
</evidence>
<organism evidence="3 4">
    <name type="scientific">Xenorhabdus innexi</name>
    <dbReference type="NCBI Taxonomy" id="290109"/>
    <lineage>
        <taxon>Bacteria</taxon>
        <taxon>Pseudomonadati</taxon>
        <taxon>Pseudomonadota</taxon>
        <taxon>Gammaproteobacteria</taxon>
        <taxon>Enterobacterales</taxon>
        <taxon>Morganellaceae</taxon>
        <taxon>Xenorhabdus</taxon>
    </lineage>
</organism>
<proteinExistence type="predicted"/>
<protein>
    <submittedName>
        <fullName evidence="2 3">Lipase</fullName>
    </submittedName>
</protein>
<dbReference type="AlphaFoldDB" id="A0A1N6MQ57"/>
<dbReference type="EMBL" id="NIBU01000128">
    <property type="protein sequence ID" value="PHM25464.1"/>
    <property type="molecule type" value="Genomic_DNA"/>
</dbReference>
<dbReference type="Proteomes" id="UP000196435">
    <property type="component" value="Unassembled WGS sequence"/>
</dbReference>
<dbReference type="RefSeq" id="WP_169923638.1">
    <property type="nucleotide sequence ID" value="NZ_CAWNQC010000033.1"/>
</dbReference>
<evidence type="ECO:0000313" key="3">
    <source>
        <dbReference type="EMBL" id="SIP70956.1"/>
    </source>
</evidence>
<feature type="domain" description="Fungal lipase-type" evidence="1">
    <location>
        <begin position="30"/>
        <end position="100"/>
    </location>
</feature>
<dbReference type="Proteomes" id="UP000224871">
    <property type="component" value="Unassembled WGS sequence"/>
</dbReference>
<gene>
    <name evidence="2" type="ORF">Xinn_04039</name>
    <name evidence="3" type="ORF">XIS1_1000002</name>
</gene>